<dbReference type="GO" id="GO:0003676">
    <property type="term" value="F:nucleic acid binding"/>
    <property type="evidence" value="ECO:0007669"/>
    <property type="project" value="InterPro"/>
</dbReference>
<proteinExistence type="predicted"/>
<evidence type="ECO:0000256" key="2">
    <source>
        <dbReference type="ARBA" id="ARBA00022552"/>
    </source>
</evidence>
<feature type="domain" description="Methyltransferase small N-terminal" evidence="6">
    <location>
        <begin position="7"/>
        <end position="147"/>
    </location>
</feature>
<sequence length="334" mass="37027">MSAVYDLLLRHIDLLTPKTTVLGSAKDLSGEWLSVVKKNELQINTWDWLTAQAYQGHIDNKLITFGLPTTDQLQDRTVILLWPKAKPFAQALIQLIATTAKRCYVVAANDAGGKSIGSACKEFSSSTTKLDSARHCSLWSIDLTPVTKFNWLAMGRSFKWDAADYLTLPGVFSHGSLDSGTSVLLEHLPAPAHGRLLDLGCGSGVIGLSLKKRSPSLEVVLTDVDAFALRSAQLNSMRLALPVEILHSDGLTSIDGRFDFIITNPPFHQGKNTDYQFAQNLFKQAKQHLVKDGQLWLIANRHLGYEEWAQEAFDHVEVMVQEKGFKLICAQEPR</sequence>
<reference evidence="7" key="1">
    <citation type="submission" date="2015-10" db="EMBL/GenBank/DDBJ databases">
        <authorList>
            <person name="Gilbert D.G."/>
        </authorList>
    </citation>
    <scope>NUCLEOTIDE SEQUENCE</scope>
</reference>
<evidence type="ECO:0000259" key="6">
    <source>
        <dbReference type="Pfam" id="PF08468"/>
    </source>
</evidence>
<evidence type="ECO:0000313" key="7">
    <source>
        <dbReference type="EMBL" id="CUS41865.1"/>
    </source>
</evidence>
<organism evidence="7">
    <name type="scientific">hydrothermal vent metagenome</name>
    <dbReference type="NCBI Taxonomy" id="652676"/>
    <lineage>
        <taxon>unclassified sequences</taxon>
        <taxon>metagenomes</taxon>
        <taxon>ecological metagenomes</taxon>
    </lineage>
</organism>
<evidence type="ECO:0000256" key="1">
    <source>
        <dbReference type="ARBA" id="ARBA00022490"/>
    </source>
</evidence>
<dbReference type="PROSITE" id="PS00092">
    <property type="entry name" value="N6_MTASE"/>
    <property type="match status" value="1"/>
</dbReference>
<feature type="domain" description="Methyltransferase small" evidence="5">
    <location>
        <begin position="166"/>
        <end position="328"/>
    </location>
</feature>
<dbReference type="GO" id="GO:0008990">
    <property type="term" value="F:rRNA (guanine-N2-)-methyltransferase activity"/>
    <property type="evidence" value="ECO:0007669"/>
    <property type="project" value="InterPro"/>
</dbReference>
<evidence type="ECO:0000256" key="4">
    <source>
        <dbReference type="ARBA" id="ARBA00022679"/>
    </source>
</evidence>
<dbReference type="AlphaFoldDB" id="A0A160TBS2"/>
<dbReference type="InterPro" id="IPR029063">
    <property type="entry name" value="SAM-dependent_MTases_sf"/>
</dbReference>
<dbReference type="Gene3D" id="3.40.50.150">
    <property type="entry name" value="Vaccinia Virus protein VP39"/>
    <property type="match status" value="2"/>
</dbReference>
<keyword evidence="4 7" id="KW-0808">Transferase</keyword>
<keyword evidence="3 7" id="KW-0489">Methyltransferase</keyword>
<evidence type="ECO:0000256" key="3">
    <source>
        <dbReference type="ARBA" id="ARBA00022603"/>
    </source>
</evidence>
<protein>
    <submittedName>
        <fullName evidence="7">Ribosomal RNA small subunit methyltransferase C</fullName>
        <ecNumber evidence="7">2.1.1.-</ecNumber>
    </submittedName>
</protein>
<dbReference type="PANTHER" id="PTHR47816">
    <property type="entry name" value="RIBOSOMAL RNA SMALL SUBUNIT METHYLTRANSFERASE C"/>
    <property type="match status" value="1"/>
</dbReference>
<accession>A0A160TBS2</accession>
<dbReference type="InterPro" id="IPR002052">
    <property type="entry name" value="DNA_methylase_N6_adenine_CS"/>
</dbReference>
<dbReference type="Pfam" id="PF05175">
    <property type="entry name" value="MTS"/>
    <property type="match status" value="1"/>
</dbReference>
<dbReference type="Pfam" id="PF08468">
    <property type="entry name" value="MTS_N"/>
    <property type="match status" value="1"/>
</dbReference>
<name>A0A160TBS2_9ZZZZ</name>
<dbReference type="InterPro" id="IPR013675">
    <property type="entry name" value="Mtase_sm_N"/>
</dbReference>
<dbReference type="CDD" id="cd02440">
    <property type="entry name" value="AdoMet_MTases"/>
    <property type="match status" value="1"/>
</dbReference>
<dbReference type="EC" id="2.1.1.-" evidence="7"/>
<dbReference type="SUPFAM" id="SSF53335">
    <property type="entry name" value="S-adenosyl-L-methionine-dependent methyltransferases"/>
    <property type="match status" value="1"/>
</dbReference>
<keyword evidence="1" id="KW-0963">Cytoplasm</keyword>
<dbReference type="EMBL" id="CZQC01000056">
    <property type="protein sequence ID" value="CUS41865.1"/>
    <property type="molecule type" value="Genomic_DNA"/>
</dbReference>
<dbReference type="InterPro" id="IPR046977">
    <property type="entry name" value="RsmC/RlmG"/>
</dbReference>
<dbReference type="PANTHER" id="PTHR47816:SF4">
    <property type="entry name" value="RIBOSOMAL RNA SMALL SUBUNIT METHYLTRANSFERASE C"/>
    <property type="match status" value="1"/>
</dbReference>
<keyword evidence="2" id="KW-0698">rRNA processing</keyword>
<dbReference type="InterPro" id="IPR007848">
    <property type="entry name" value="Small_mtfrase_dom"/>
</dbReference>
<gene>
    <name evidence="7" type="ORF">MGWOODY_Tha1087</name>
</gene>
<evidence type="ECO:0000259" key="5">
    <source>
        <dbReference type="Pfam" id="PF05175"/>
    </source>
</evidence>